<comment type="caution">
    <text evidence="5">The sequence shown here is derived from an EMBL/GenBank/DDBJ whole genome shotgun (WGS) entry which is preliminary data.</text>
</comment>
<evidence type="ECO:0000256" key="3">
    <source>
        <dbReference type="ARBA" id="ARBA00023235"/>
    </source>
</evidence>
<dbReference type="SUPFAM" id="SSF51419">
    <property type="entry name" value="PLP-binding barrel"/>
    <property type="match status" value="1"/>
</dbReference>
<evidence type="ECO:0000259" key="4">
    <source>
        <dbReference type="SMART" id="SM01005"/>
    </source>
</evidence>
<feature type="domain" description="Alanine racemase C-terminal" evidence="4">
    <location>
        <begin position="247"/>
        <end position="375"/>
    </location>
</feature>
<dbReference type="EC" id="5.1.1.1" evidence="5"/>
<dbReference type="InterPro" id="IPR000821">
    <property type="entry name" value="Ala_racemase"/>
</dbReference>
<dbReference type="InterPro" id="IPR009006">
    <property type="entry name" value="Ala_racemase/Decarboxylase_C"/>
</dbReference>
<dbReference type="InterPro" id="IPR029066">
    <property type="entry name" value="PLP-binding_barrel"/>
</dbReference>
<evidence type="ECO:0000256" key="1">
    <source>
        <dbReference type="ARBA" id="ARBA00001933"/>
    </source>
</evidence>
<dbReference type="PRINTS" id="PR00992">
    <property type="entry name" value="ALARACEMASE"/>
</dbReference>
<dbReference type="PANTHER" id="PTHR30511">
    <property type="entry name" value="ALANINE RACEMASE"/>
    <property type="match status" value="1"/>
</dbReference>
<dbReference type="InterPro" id="IPR011079">
    <property type="entry name" value="Ala_racemase_C"/>
</dbReference>
<protein>
    <submittedName>
        <fullName evidence="5">Alanine racemase</fullName>
        <ecNumber evidence="5">5.1.1.1</ecNumber>
    </submittedName>
</protein>
<dbReference type="EMBL" id="JALBUT010000003">
    <property type="protein sequence ID" value="MDX8415217.1"/>
    <property type="molecule type" value="Genomic_DNA"/>
</dbReference>
<sequence length="380" mass="41387">MEFPRTQLRASIEIDLYALERNLGRIKNFLPSSRSYIALVAADAFGIGLEAAVARLMISGADAFAVTNLSEAVRVRKVGAGWPVIVLSASIPQEEEQFVLNDITPTISSLEEAKRFEAAAKKFGKTASVHLKLPSQNSEISIPDKDEAKKILDFLLNSPNLNLEAFCVAGTGTGAPEEMEIPDAEFLKYCAEKTAVCGKKIYVHHSDVFNPKILPNCFQTSLRAGLVLFGIRPEKNSILRDFNPEQVLSFKSAIAHIKELPKDAYVGYSHTYKLKKDSKIALVAAGYGDGLARSLGSRANVIVRDTLLPIIGIVSMDQAAIDASALPNIRLSDEVVIIGSTRSQTITIEDYCKTINITPAEALTAITQRVVRFYTAGTIK</sequence>
<dbReference type="RefSeq" id="WP_370396665.1">
    <property type="nucleotide sequence ID" value="NZ_JALBUT010000003.1"/>
</dbReference>
<dbReference type="Pfam" id="PF00842">
    <property type="entry name" value="Ala_racemase_C"/>
    <property type="match status" value="1"/>
</dbReference>
<evidence type="ECO:0000313" key="6">
    <source>
        <dbReference type="Proteomes" id="UP001275932"/>
    </source>
</evidence>
<dbReference type="SUPFAM" id="SSF50621">
    <property type="entry name" value="Alanine racemase C-terminal domain-like"/>
    <property type="match status" value="1"/>
</dbReference>
<dbReference type="Gene3D" id="3.20.20.10">
    <property type="entry name" value="Alanine racemase"/>
    <property type="match status" value="1"/>
</dbReference>
<dbReference type="GO" id="GO:0008784">
    <property type="term" value="F:alanine racemase activity"/>
    <property type="evidence" value="ECO:0007669"/>
    <property type="project" value="UniProtKB-EC"/>
</dbReference>
<name>A0ABU4WF88_9BACT</name>
<dbReference type="CDD" id="cd00430">
    <property type="entry name" value="PLPDE_III_AR"/>
    <property type="match status" value="1"/>
</dbReference>
<keyword evidence="2" id="KW-0663">Pyridoxal phosphate</keyword>
<gene>
    <name evidence="5" type="primary">alr</name>
    <name evidence="5" type="ORF">MOX91_03360</name>
</gene>
<dbReference type="Gene3D" id="2.40.37.10">
    <property type="entry name" value="Lyase, Ornithine Decarboxylase, Chain A, domain 1"/>
    <property type="match status" value="1"/>
</dbReference>
<dbReference type="NCBIfam" id="TIGR00492">
    <property type="entry name" value="alr"/>
    <property type="match status" value="1"/>
</dbReference>
<evidence type="ECO:0000313" key="5">
    <source>
        <dbReference type="EMBL" id="MDX8415217.1"/>
    </source>
</evidence>
<dbReference type="SMART" id="SM01005">
    <property type="entry name" value="Ala_racemase_C"/>
    <property type="match status" value="1"/>
</dbReference>
<keyword evidence="6" id="KW-1185">Reference proteome</keyword>
<dbReference type="Pfam" id="PF01168">
    <property type="entry name" value="Ala_racemase_N"/>
    <property type="match status" value="1"/>
</dbReference>
<evidence type="ECO:0000256" key="2">
    <source>
        <dbReference type="ARBA" id="ARBA00022898"/>
    </source>
</evidence>
<proteinExistence type="predicted"/>
<dbReference type="PANTHER" id="PTHR30511:SF3">
    <property type="entry name" value="LYSINE RACEMASE"/>
    <property type="match status" value="1"/>
</dbReference>
<dbReference type="Proteomes" id="UP001275932">
    <property type="component" value="Unassembled WGS sequence"/>
</dbReference>
<organism evidence="5 6">
    <name type="scientific">Intestinicryptomonas porci</name>
    <dbReference type="NCBI Taxonomy" id="2926320"/>
    <lineage>
        <taxon>Bacteria</taxon>
        <taxon>Pseudomonadati</taxon>
        <taxon>Verrucomicrobiota</taxon>
        <taxon>Opitutia</taxon>
        <taxon>Opitutales</taxon>
        <taxon>Intestinicryptomonaceae</taxon>
        <taxon>Intestinicryptomonas</taxon>
    </lineage>
</organism>
<dbReference type="InterPro" id="IPR001608">
    <property type="entry name" value="Ala_racemase_N"/>
</dbReference>
<keyword evidence="3 5" id="KW-0413">Isomerase</keyword>
<reference evidence="5 6" key="1">
    <citation type="submission" date="2022-03" db="EMBL/GenBank/DDBJ databases">
        <title>Novel taxa within the pig intestine.</title>
        <authorList>
            <person name="Wylensek D."/>
            <person name="Bishof K."/>
            <person name="Afrizal A."/>
            <person name="Clavel T."/>
        </authorList>
    </citation>
    <scope>NUCLEOTIDE SEQUENCE [LARGE SCALE GENOMIC DNA]</scope>
    <source>
        <strain evidence="5 6">CLA-KB-P66</strain>
    </source>
</reference>
<comment type="cofactor">
    <cofactor evidence="1">
        <name>pyridoxal 5'-phosphate</name>
        <dbReference type="ChEBI" id="CHEBI:597326"/>
    </cofactor>
</comment>
<accession>A0ABU4WF88</accession>